<feature type="region of interest" description="Disordered" evidence="1">
    <location>
        <begin position="86"/>
        <end position="130"/>
    </location>
</feature>
<evidence type="ECO:0000313" key="3">
    <source>
        <dbReference type="EMBL" id="KAG0463636.1"/>
    </source>
</evidence>
<protein>
    <submittedName>
        <fullName evidence="4">Uncharacterized protein</fullName>
    </submittedName>
</protein>
<keyword evidence="2" id="KW-0472">Membrane</keyword>
<keyword evidence="5" id="KW-1185">Reference proteome</keyword>
<organism evidence="4 6">
    <name type="scientific">Vanilla planifolia</name>
    <name type="common">Vanilla</name>
    <dbReference type="NCBI Taxonomy" id="51239"/>
    <lineage>
        <taxon>Eukaryota</taxon>
        <taxon>Viridiplantae</taxon>
        <taxon>Streptophyta</taxon>
        <taxon>Embryophyta</taxon>
        <taxon>Tracheophyta</taxon>
        <taxon>Spermatophyta</taxon>
        <taxon>Magnoliopsida</taxon>
        <taxon>Liliopsida</taxon>
        <taxon>Asparagales</taxon>
        <taxon>Orchidaceae</taxon>
        <taxon>Vanilloideae</taxon>
        <taxon>Vanilleae</taxon>
        <taxon>Vanilla</taxon>
    </lineage>
</organism>
<comment type="caution">
    <text evidence="4">The sequence shown here is derived from an EMBL/GenBank/DDBJ whole genome shotgun (WGS) entry which is preliminary data.</text>
</comment>
<dbReference type="OrthoDB" id="1938189at2759"/>
<dbReference type="EMBL" id="JADCNM010000010">
    <property type="protein sequence ID" value="KAG0465032.1"/>
    <property type="molecule type" value="Genomic_DNA"/>
</dbReference>
<reference evidence="5 6" key="1">
    <citation type="journal article" date="2020" name="Nat. Food">
        <title>A phased Vanilla planifolia genome enables genetic improvement of flavour and production.</title>
        <authorList>
            <person name="Hasing T."/>
            <person name="Tang H."/>
            <person name="Brym M."/>
            <person name="Khazi F."/>
            <person name="Huang T."/>
            <person name="Chambers A.H."/>
        </authorList>
    </citation>
    <scope>NUCLEOTIDE SEQUENCE [LARGE SCALE GENOMIC DNA]</scope>
    <source>
        <tissue evidence="4">Leaf</tissue>
    </source>
</reference>
<keyword evidence="2" id="KW-0812">Transmembrane</keyword>
<proteinExistence type="predicted"/>
<feature type="transmembrane region" description="Helical" evidence="2">
    <location>
        <begin position="67"/>
        <end position="86"/>
    </location>
</feature>
<feature type="compositionally biased region" description="Basic and acidic residues" evidence="1">
    <location>
        <begin position="104"/>
        <end position="125"/>
    </location>
</feature>
<evidence type="ECO:0000313" key="5">
    <source>
        <dbReference type="Proteomes" id="UP000636800"/>
    </source>
</evidence>
<keyword evidence="2" id="KW-1133">Transmembrane helix</keyword>
<dbReference type="AlphaFoldDB" id="A0A835Q932"/>
<evidence type="ECO:0000313" key="4">
    <source>
        <dbReference type="EMBL" id="KAG0465032.1"/>
    </source>
</evidence>
<gene>
    <name evidence="4" type="ORF">HPP92_019196</name>
    <name evidence="3" type="ORF">HPP92_019705</name>
</gene>
<name>A0A835Q932_VANPL</name>
<dbReference type="Proteomes" id="UP000639772">
    <property type="component" value="Chromosome 10"/>
</dbReference>
<evidence type="ECO:0000313" key="6">
    <source>
        <dbReference type="Proteomes" id="UP000639772"/>
    </source>
</evidence>
<accession>A0A835Q932</accession>
<evidence type="ECO:0000256" key="2">
    <source>
        <dbReference type="SAM" id="Phobius"/>
    </source>
</evidence>
<sequence>MICQARQPTQPTRLTHCGLPGSRLPTCRFFSAQRRARPPFVCLRSDLSEDADRTKHRRSIVGRRREFVLVPSLGAIVGLLSSVAAARAEEKAPNSPTRGGGVVGEEKEKESEKEKETEKEKGTKEEGEESVLSRVYDATVIGEPQAVGKDKKKVWEKLLAARVVYLGEAELVPERDDRVLELEIVRNLFSRCSVQQRSMSVALKLSPAIYRSS</sequence>
<dbReference type="Proteomes" id="UP000636800">
    <property type="component" value="Chromosome 10"/>
</dbReference>
<evidence type="ECO:0000256" key="1">
    <source>
        <dbReference type="SAM" id="MobiDB-lite"/>
    </source>
</evidence>
<dbReference type="EMBL" id="JADCNL010000010">
    <property type="protein sequence ID" value="KAG0463636.1"/>
    <property type="molecule type" value="Genomic_DNA"/>
</dbReference>